<comment type="caution">
    <text evidence="1">The sequence shown here is derived from an EMBL/GenBank/DDBJ whole genome shotgun (WGS) entry which is preliminary data.</text>
</comment>
<evidence type="ECO:0000313" key="2">
    <source>
        <dbReference type="Proteomes" id="UP000814128"/>
    </source>
</evidence>
<sequence>MSYPAFKTISLAASAVGYYVSFTPPNAAPDKTENYDASFFNRAVRELALLHKAIACVVLVYETFAVFAFAYPSAPISPAVQRALCPTPDAARLFSVTPGFAFGTALMLLSTLIRVWCYRTLGTLFTFELVIRPKHALCTDGPYAFVRHPSYIAVTTAVLGFILIHSSASECASAAAWYVPVMGVYMAEIAWVVTMLWRRGPVEDGKLREKFGREWEAYRERVPWGFIPFVY</sequence>
<dbReference type="EMBL" id="MU273601">
    <property type="protein sequence ID" value="KAI0030892.1"/>
    <property type="molecule type" value="Genomic_DNA"/>
</dbReference>
<organism evidence="1 2">
    <name type="scientific">Vararia minispora EC-137</name>
    <dbReference type="NCBI Taxonomy" id="1314806"/>
    <lineage>
        <taxon>Eukaryota</taxon>
        <taxon>Fungi</taxon>
        <taxon>Dikarya</taxon>
        <taxon>Basidiomycota</taxon>
        <taxon>Agaricomycotina</taxon>
        <taxon>Agaricomycetes</taxon>
        <taxon>Russulales</taxon>
        <taxon>Lachnocladiaceae</taxon>
        <taxon>Vararia</taxon>
    </lineage>
</organism>
<accession>A0ACB8QGW1</accession>
<protein>
    <submittedName>
        <fullName evidence="1">Uncharacterized protein</fullName>
    </submittedName>
</protein>
<reference evidence="1" key="1">
    <citation type="submission" date="2021-02" db="EMBL/GenBank/DDBJ databases">
        <authorList>
            <consortium name="DOE Joint Genome Institute"/>
            <person name="Ahrendt S."/>
            <person name="Looney B.P."/>
            <person name="Miyauchi S."/>
            <person name="Morin E."/>
            <person name="Drula E."/>
            <person name="Courty P.E."/>
            <person name="Chicoki N."/>
            <person name="Fauchery L."/>
            <person name="Kohler A."/>
            <person name="Kuo A."/>
            <person name="Labutti K."/>
            <person name="Pangilinan J."/>
            <person name="Lipzen A."/>
            <person name="Riley R."/>
            <person name="Andreopoulos W."/>
            <person name="He G."/>
            <person name="Johnson J."/>
            <person name="Barry K.W."/>
            <person name="Grigoriev I.V."/>
            <person name="Nagy L."/>
            <person name="Hibbett D."/>
            <person name="Henrissat B."/>
            <person name="Matheny P.B."/>
            <person name="Labbe J."/>
            <person name="Martin F."/>
        </authorList>
    </citation>
    <scope>NUCLEOTIDE SEQUENCE</scope>
    <source>
        <strain evidence="1">EC-137</strain>
    </source>
</reference>
<keyword evidence="2" id="KW-1185">Reference proteome</keyword>
<reference evidence="1" key="2">
    <citation type="journal article" date="2022" name="New Phytol.">
        <title>Evolutionary transition to the ectomycorrhizal habit in the genomes of a hyperdiverse lineage of mushroom-forming fungi.</title>
        <authorList>
            <person name="Looney B."/>
            <person name="Miyauchi S."/>
            <person name="Morin E."/>
            <person name="Drula E."/>
            <person name="Courty P.E."/>
            <person name="Kohler A."/>
            <person name="Kuo A."/>
            <person name="LaButti K."/>
            <person name="Pangilinan J."/>
            <person name="Lipzen A."/>
            <person name="Riley R."/>
            <person name="Andreopoulos W."/>
            <person name="He G."/>
            <person name="Johnson J."/>
            <person name="Nolan M."/>
            <person name="Tritt A."/>
            <person name="Barry K.W."/>
            <person name="Grigoriev I.V."/>
            <person name="Nagy L.G."/>
            <person name="Hibbett D."/>
            <person name="Henrissat B."/>
            <person name="Matheny P.B."/>
            <person name="Labbe J."/>
            <person name="Martin F.M."/>
        </authorList>
    </citation>
    <scope>NUCLEOTIDE SEQUENCE</scope>
    <source>
        <strain evidence="1">EC-137</strain>
    </source>
</reference>
<proteinExistence type="predicted"/>
<gene>
    <name evidence="1" type="ORF">K488DRAFT_53239</name>
</gene>
<dbReference type="Proteomes" id="UP000814128">
    <property type="component" value="Unassembled WGS sequence"/>
</dbReference>
<name>A0ACB8QGW1_9AGAM</name>
<evidence type="ECO:0000313" key="1">
    <source>
        <dbReference type="EMBL" id="KAI0030892.1"/>
    </source>
</evidence>